<name>A0ABV5ZAR6_9GAMM</name>
<dbReference type="InterPro" id="IPR025644">
    <property type="entry name" value="DUF4344"/>
</dbReference>
<reference evidence="2 3" key="1">
    <citation type="submission" date="2024-09" db="EMBL/GenBank/DDBJ databases">
        <authorList>
            <person name="Sun Q."/>
            <person name="Mori K."/>
        </authorList>
    </citation>
    <scope>NUCLEOTIDE SEQUENCE [LARGE SCALE GENOMIC DNA]</scope>
    <source>
        <strain evidence="2 3">ATCC 51285</strain>
    </source>
</reference>
<protein>
    <submittedName>
        <fullName evidence="2">DUF4344 domain-containing metallopeptidase</fullName>
    </submittedName>
</protein>
<feature type="signal peptide" evidence="1">
    <location>
        <begin position="1"/>
        <end position="19"/>
    </location>
</feature>
<organism evidence="2 3">
    <name type="scientific">Balneatrix alpica</name>
    <dbReference type="NCBI Taxonomy" id="75684"/>
    <lineage>
        <taxon>Bacteria</taxon>
        <taxon>Pseudomonadati</taxon>
        <taxon>Pseudomonadota</taxon>
        <taxon>Gammaproteobacteria</taxon>
        <taxon>Oceanospirillales</taxon>
        <taxon>Balneatrichaceae</taxon>
        <taxon>Balneatrix</taxon>
    </lineage>
</organism>
<dbReference type="EMBL" id="JBHLZN010000001">
    <property type="protein sequence ID" value="MFB9885224.1"/>
    <property type="molecule type" value="Genomic_DNA"/>
</dbReference>
<dbReference type="Proteomes" id="UP001589628">
    <property type="component" value="Unassembled WGS sequence"/>
</dbReference>
<dbReference type="RefSeq" id="WP_027313180.1">
    <property type="nucleotide sequence ID" value="NZ_JBHLZN010000001.1"/>
</dbReference>
<evidence type="ECO:0000313" key="3">
    <source>
        <dbReference type="Proteomes" id="UP001589628"/>
    </source>
</evidence>
<comment type="caution">
    <text evidence="2">The sequence shown here is derived from an EMBL/GenBank/DDBJ whole genome shotgun (WGS) entry which is preliminary data.</text>
</comment>
<gene>
    <name evidence="2" type="ORF">ACFFLH_02195</name>
</gene>
<sequence length="246" mass="28270">MLRTLFLGLGLTLSSLSQAAVFQFAWQPSQDPQLQQHLQQQWAPKLEQLLQGQLQLKQAIKVSMGAEEGPQYDPNSGLIEYPYQDWHDIQQLYQQGTDYSAQEIATYTQEIMTFTLLHELAHALVHQLEIPVLGKEEDAADTLAALLLLERDDTQALLSSMEIFDLWSQQKDSLEAADFMDEHSLDDQRFYALACLLVGYDPEGMAELAGELDMDDERVDFCIEEYGQKRTNWQRLLKGYWTPRHD</sequence>
<accession>A0ABV5ZAR6</accession>
<keyword evidence="3" id="KW-1185">Reference proteome</keyword>
<feature type="chain" id="PRO_5046594350" evidence="1">
    <location>
        <begin position="20"/>
        <end position="246"/>
    </location>
</feature>
<dbReference type="Pfam" id="PF14247">
    <property type="entry name" value="DUF4344"/>
    <property type="match status" value="1"/>
</dbReference>
<evidence type="ECO:0000313" key="2">
    <source>
        <dbReference type="EMBL" id="MFB9885224.1"/>
    </source>
</evidence>
<keyword evidence="1" id="KW-0732">Signal</keyword>
<evidence type="ECO:0000256" key="1">
    <source>
        <dbReference type="SAM" id="SignalP"/>
    </source>
</evidence>
<proteinExistence type="predicted"/>